<evidence type="ECO:0000313" key="3">
    <source>
        <dbReference type="Proteomes" id="UP001596170"/>
    </source>
</evidence>
<gene>
    <name evidence="2" type="ORF">ACFPYN_14175</name>
</gene>
<evidence type="ECO:0000259" key="1">
    <source>
        <dbReference type="Pfam" id="PF00485"/>
    </source>
</evidence>
<sequence>MEKHIEALLNFISSNDINDWFILGLDGLSRSGKTTLSQKLCKILKEKNIPYQIIHIDDHIVEREKRYHTGHEEWVEYYYLQWDVEWLTNNLFGNLKISGELNLPFYDVESDTAMLKTIQLPVHGVIVIEGVFLQRKEWRRFFDRVVYLDCPRSKRFVRESEEAQENLSKFTNRYWKAEDFYLSTVSPKEQADLVIKKGK</sequence>
<keyword evidence="3" id="KW-1185">Reference proteome</keyword>
<dbReference type="GO" id="GO:0016301">
    <property type="term" value="F:kinase activity"/>
    <property type="evidence" value="ECO:0007669"/>
    <property type="project" value="UniProtKB-KW"/>
</dbReference>
<dbReference type="Pfam" id="PF00485">
    <property type="entry name" value="PRK"/>
    <property type="match status" value="1"/>
</dbReference>
<dbReference type="InterPro" id="IPR006083">
    <property type="entry name" value="PRK/URK"/>
</dbReference>
<proteinExistence type="predicted"/>
<dbReference type="EMBL" id="JBHSRI010000025">
    <property type="protein sequence ID" value="MFC6040570.1"/>
    <property type="molecule type" value="Genomic_DNA"/>
</dbReference>
<protein>
    <submittedName>
        <fullName evidence="2">Kinase</fullName>
    </submittedName>
</protein>
<keyword evidence="2" id="KW-0418">Kinase</keyword>
<name>A0ABW1L9A2_9BACL</name>
<comment type="caution">
    <text evidence="2">The sequence shown here is derived from an EMBL/GenBank/DDBJ whole genome shotgun (WGS) entry which is preliminary data.</text>
</comment>
<evidence type="ECO:0000313" key="2">
    <source>
        <dbReference type="EMBL" id="MFC6040570.1"/>
    </source>
</evidence>
<reference evidence="3" key="1">
    <citation type="journal article" date="2019" name="Int. J. Syst. Evol. Microbiol.">
        <title>The Global Catalogue of Microorganisms (GCM) 10K type strain sequencing project: providing services to taxonomists for standard genome sequencing and annotation.</title>
        <authorList>
            <consortium name="The Broad Institute Genomics Platform"/>
            <consortium name="The Broad Institute Genome Sequencing Center for Infectious Disease"/>
            <person name="Wu L."/>
            <person name="Ma J."/>
        </authorList>
    </citation>
    <scope>NUCLEOTIDE SEQUENCE [LARGE SCALE GENOMIC DNA]</scope>
    <source>
        <strain evidence="3">CCUG 54527</strain>
    </source>
</reference>
<dbReference type="Gene3D" id="3.40.50.300">
    <property type="entry name" value="P-loop containing nucleotide triphosphate hydrolases"/>
    <property type="match status" value="1"/>
</dbReference>
<dbReference type="Proteomes" id="UP001596170">
    <property type="component" value="Unassembled WGS sequence"/>
</dbReference>
<dbReference type="RefSeq" id="WP_377735081.1">
    <property type="nucleotide sequence ID" value="NZ_JBHSRI010000025.1"/>
</dbReference>
<accession>A0ABW1L9A2</accession>
<dbReference type="NCBIfam" id="NF005807">
    <property type="entry name" value="PRK07667.1"/>
    <property type="match status" value="1"/>
</dbReference>
<organism evidence="2 3">
    <name type="scientific">Paenisporosarcina macmurdoensis</name>
    <dbReference type="NCBI Taxonomy" id="212659"/>
    <lineage>
        <taxon>Bacteria</taxon>
        <taxon>Bacillati</taxon>
        <taxon>Bacillota</taxon>
        <taxon>Bacilli</taxon>
        <taxon>Bacillales</taxon>
        <taxon>Caryophanaceae</taxon>
        <taxon>Paenisporosarcina</taxon>
    </lineage>
</organism>
<dbReference type="InterPro" id="IPR027417">
    <property type="entry name" value="P-loop_NTPase"/>
</dbReference>
<feature type="domain" description="Phosphoribulokinase/uridine kinase" evidence="1">
    <location>
        <begin position="22"/>
        <end position="196"/>
    </location>
</feature>
<keyword evidence="2" id="KW-0808">Transferase</keyword>
<dbReference type="SUPFAM" id="SSF52540">
    <property type="entry name" value="P-loop containing nucleoside triphosphate hydrolases"/>
    <property type="match status" value="1"/>
</dbReference>